<comment type="caution">
    <text evidence="1">The sequence shown here is derived from an EMBL/GenBank/DDBJ whole genome shotgun (WGS) entry which is preliminary data.</text>
</comment>
<dbReference type="InterPro" id="IPR036612">
    <property type="entry name" value="KH_dom_type_1_sf"/>
</dbReference>
<dbReference type="SUPFAM" id="SSF54791">
    <property type="entry name" value="Eukaryotic type KH-domain (KH-domain type I)"/>
    <property type="match status" value="1"/>
</dbReference>
<proteinExistence type="predicted"/>
<dbReference type="Proteomes" id="UP001472677">
    <property type="component" value="Unassembled WGS sequence"/>
</dbReference>
<dbReference type="EMBL" id="JBBPBM010000010">
    <property type="protein sequence ID" value="KAK8564918.1"/>
    <property type="molecule type" value="Genomic_DNA"/>
</dbReference>
<organism evidence="1 2">
    <name type="scientific">Hibiscus sabdariffa</name>
    <name type="common">roselle</name>
    <dbReference type="NCBI Taxonomy" id="183260"/>
    <lineage>
        <taxon>Eukaryota</taxon>
        <taxon>Viridiplantae</taxon>
        <taxon>Streptophyta</taxon>
        <taxon>Embryophyta</taxon>
        <taxon>Tracheophyta</taxon>
        <taxon>Spermatophyta</taxon>
        <taxon>Magnoliopsida</taxon>
        <taxon>eudicotyledons</taxon>
        <taxon>Gunneridae</taxon>
        <taxon>Pentapetalae</taxon>
        <taxon>rosids</taxon>
        <taxon>malvids</taxon>
        <taxon>Malvales</taxon>
        <taxon>Malvaceae</taxon>
        <taxon>Malvoideae</taxon>
        <taxon>Hibiscus</taxon>
    </lineage>
</organism>
<protein>
    <recommendedName>
        <fullName evidence="3">K Homology domain-containing protein</fullName>
    </recommendedName>
</protein>
<evidence type="ECO:0008006" key="3">
    <source>
        <dbReference type="Google" id="ProtNLM"/>
    </source>
</evidence>
<evidence type="ECO:0000313" key="1">
    <source>
        <dbReference type="EMBL" id="KAK8564918.1"/>
    </source>
</evidence>
<accession>A0ABR2EU68</accession>
<name>A0ABR2EU68_9ROSI</name>
<keyword evidence="2" id="KW-1185">Reference proteome</keyword>
<sequence length="101" mass="11367">MGAHGTSNPKNAPSMITKLIPYCNLHWNLYYPYSTYFYWATQQMQILLSYVDVVIGMVGARISYVRHASGAIVTVQETRGVPGQIKVEISGLLRKFKLLSN</sequence>
<evidence type="ECO:0000313" key="2">
    <source>
        <dbReference type="Proteomes" id="UP001472677"/>
    </source>
</evidence>
<gene>
    <name evidence="1" type="ORF">V6N12_058497</name>
</gene>
<reference evidence="1 2" key="1">
    <citation type="journal article" date="2024" name="G3 (Bethesda)">
        <title>Genome assembly of Hibiscus sabdariffa L. provides insights into metabolisms of medicinal natural products.</title>
        <authorList>
            <person name="Kim T."/>
        </authorList>
    </citation>
    <scope>NUCLEOTIDE SEQUENCE [LARGE SCALE GENOMIC DNA]</scope>
    <source>
        <strain evidence="1">TK-2024</strain>
        <tissue evidence="1">Old leaves</tissue>
    </source>
</reference>